<evidence type="ECO:0000256" key="3">
    <source>
        <dbReference type="ARBA" id="ARBA00022431"/>
    </source>
</evidence>
<keyword evidence="4 6" id="KW-0167">Capsid protein</keyword>
<evidence type="ECO:0000256" key="2">
    <source>
        <dbReference type="ARBA" id="ARBA00006131"/>
    </source>
</evidence>
<comment type="similarity">
    <text evidence="2 6">Belongs to the anelloviridae capsid protein family.</text>
</comment>
<keyword evidence="9" id="KW-1185">Reference proteome</keyword>
<feature type="region of interest" description="Disordered" evidence="7">
    <location>
        <begin position="446"/>
        <end position="465"/>
    </location>
</feature>
<dbReference type="GO" id="GO:0039615">
    <property type="term" value="C:T=1 icosahedral viral capsid"/>
    <property type="evidence" value="ECO:0007669"/>
    <property type="project" value="UniProtKB-UniRule"/>
</dbReference>
<dbReference type="KEGG" id="vg:80535317"/>
<proteinExistence type="inferred from homology"/>
<protein>
    <recommendedName>
        <fullName evidence="6">Capsid protein</fullName>
    </recommendedName>
</protein>
<evidence type="ECO:0000256" key="1">
    <source>
        <dbReference type="ARBA" id="ARBA00004328"/>
    </source>
</evidence>
<keyword evidence="5 6" id="KW-0946">Virion</keyword>
<comment type="function">
    <text evidence="6">Self-assembles to form an icosahedral capsid.</text>
</comment>
<reference evidence="8 9" key="1">
    <citation type="journal article" date="2017" name="Microbiome">
        <title>Virome comparisons in wild-diseased and healthy captive giant pandas.</title>
        <authorList>
            <person name="Zhang W."/>
            <person name="Yang S."/>
            <person name="Shan T."/>
            <person name="Hou R."/>
            <person name="Liu Z."/>
            <person name="Li W."/>
            <person name="Guo L."/>
            <person name="Wang Y."/>
            <person name="Chen P."/>
            <person name="Wang X."/>
            <person name="Feng F."/>
            <person name="Wang H."/>
            <person name="Chen C."/>
            <person name="Shen Q."/>
            <person name="Zhou C."/>
            <person name="Hua X."/>
            <person name="Cui L."/>
            <person name="Deng X."/>
            <person name="Zhang Z."/>
            <person name="Qi D."/>
            <person name="Delwart E."/>
        </authorList>
    </citation>
    <scope>NUCLEOTIDE SEQUENCE [LARGE SCALE GENOMIC DNA]</scope>
    <source>
        <strain evidence="9">gpan20859</strain>
    </source>
</reference>
<dbReference type="GeneID" id="80535317"/>
<evidence type="ECO:0000256" key="4">
    <source>
        <dbReference type="ARBA" id="ARBA00022561"/>
    </source>
</evidence>
<evidence type="ECO:0000256" key="6">
    <source>
        <dbReference type="RuleBase" id="RU361230"/>
    </source>
</evidence>
<dbReference type="EMBL" id="MF327542">
    <property type="protein sequence ID" value="ASH99085.1"/>
    <property type="molecule type" value="Genomic_DNA"/>
</dbReference>
<evidence type="ECO:0000313" key="9">
    <source>
        <dbReference type="Proteomes" id="UP000678792"/>
    </source>
</evidence>
<organism evidence="8 9">
    <name type="scientific">Giant panda anellovirus</name>
    <dbReference type="NCBI Taxonomy" id="2016460"/>
    <lineage>
        <taxon>Viruses</taxon>
        <taxon>Monodnaviria</taxon>
        <taxon>Shotokuvirae</taxon>
        <taxon>Commensaviricota</taxon>
        <taxon>Cardeaviricetes</taxon>
        <taxon>Sanitavirales</taxon>
        <taxon>Anelloviridae</taxon>
    </lineage>
</organism>
<dbReference type="Pfam" id="PF02956">
    <property type="entry name" value="TT_ORF1"/>
    <property type="match status" value="1"/>
</dbReference>
<evidence type="ECO:0000313" key="8">
    <source>
        <dbReference type="EMBL" id="ASH99085.1"/>
    </source>
</evidence>
<dbReference type="RefSeq" id="YP_010797517.1">
    <property type="nucleotide sequence ID" value="NC_076190.1"/>
</dbReference>
<comment type="subcellular location">
    <subcellularLocation>
        <location evidence="1 6">Virion</location>
    </subcellularLocation>
</comment>
<accession>A0A220IGH1</accession>
<evidence type="ECO:0000256" key="5">
    <source>
        <dbReference type="ARBA" id="ARBA00022844"/>
    </source>
</evidence>
<sequence length="478" mass="57705">MPYRRRYRRGYRRHFFRHRKWRRPRRHWRRAWRRYRRPRVRTVKQTQPRRITPLLVSGWEIMGIQGSQIDFVYNHDQTKWELHIKHIAPTNKEVKYLSLMVPENIQNTCSDVWRTTDIPKYWDFVGGYGEAKFDLQSLVLRNLLGMNRFSENIRGYSYIKYLGFSFQLIRAPTLDYLFRPQVHRAPYEWERPLIHPAVMLNMPFVKWVQSVERSNCCRSPTIKRRAGPDLSGWFDMEVFRNYELVSYQWSVFDPNNPMGRNTEPIKSEAKPFFDDSWMRPSKPNQKVGGATLNDRIRWQDRSQWDYTFVNNIENLTKKGTVWEWLWGNKQVDNTAKTTPFLPPIIESPVINTFWFRYRFKFLLGGSTMSRNLQQWPIRETNDDLKPCTGENTCPWCIGEGDLDAVGQLTEEAFQRITESPEHRKKRLVEKLARIIRQRRKRKRVSWWDEKKRNASPAHPNPKKKRAQCIRYLATRLRF</sequence>
<dbReference type="Proteomes" id="UP000678792">
    <property type="component" value="Segment"/>
</dbReference>
<name>A0A220IGH1_9VIRU</name>
<dbReference type="InterPro" id="IPR004219">
    <property type="entry name" value="TTvirus_Unk"/>
</dbReference>
<keyword evidence="3 6" id="KW-1140">T=1 icosahedral capsid protein</keyword>
<evidence type="ECO:0000256" key="7">
    <source>
        <dbReference type="SAM" id="MobiDB-lite"/>
    </source>
</evidence>